<evidence type="ECO:0000313" key="1">
    <source>
        <dbReference type="EMBL" id="KAG0418489.1"/>
    </source>
</evidence>
<sequence length="652" mass="73372">MQTDFSDLLTLATAADAFAWSPLQREAEMPTLQREAPYGAPLAPSVAPTPLRTGAITPGSSLNAPAPPPAQSEAYRSPHGETAAAPHHTLLENAARVIESLTASAALEPRCAWSRDTPSRAPRRYDSANYAEDRGRDTYAISDRALDPYSYGRRTSRPTPQFRTTDSRPNEAARQEETRIPQSQRADARYDRAGENQNARQNPRRGDDRRCFRCNRPGHLARQCPERPNTDSHRAGNEQSHRPATPAGRGPNQQPVVFVGLRDPRQGRKARRPGTSCSRSSRDKSLRLWDLCAPNCQGVMHLTGRPVGKFDPEGLIFAVRLYLEPVELYDLRAFDRGPLNTFKLPRDRECDSERGGHPPHRRLPAGRRTAVCTCGAQRRAWGGGLRTVVLNCDHTDPVHCYQFSPKYVMLVAACWTIWATTWPSFDVTLKSQIDLRQILGTSVPCTIVHETSLYPKKKNKRKKEENTDLRTLATWWRRGGGCTNVYHSIWEFPHLPGEGITPLPSPTFSFWEAALSGTELDDQQRLVERARREPTRDRKELRESDPEYHFQYFRMTKASFDELFGLVHDRLVHAPTHRSPISPAERLAITLSERRGARVDGQWRADILNVGVNRSLGGNSSPAAISIRDQLADHFISPRGAIPWQHDIVTRE</sequence>
<accession>A0AC60PEP5</accession>
<evidence type="ECO:0000313" key="2">
    <source>
        <dbReference type="Proteomes" id="UP000805193"/>
    </source>
</evidence>
<name>A0AC60PEP5_IXOPE</name>
<dbReference type="EMBL" id="JABSTQ010010735">
    <property type="protein sequence ID" value="KAG0418489.1"/>
    <property type="molecule type" value="Genomic_DNA"/>
</dbReference>
<reference evidence="1 2" key="1">
    <citation type="journal article" date="2020" name="Cell">
        <title>Large-Scale Comparative Analyses of Tick Genomes Elucidate Their Genetic Diversity and Vector Capacities.</title>
        <authorList>
            <consortium name="Tick Genome and Microbiome Consortium (TIGMIC)"/>
            <person name="Jia N."/>
            <person name="Wang J."/>
            <person name="Shi W."/>
            <person name="Du L."/>
            <person name="Sun Y."/>
            <person name="Zhan W."/>
            <person name="Jiang J.F."/>
            <person name="Wang Q."/>
            <person name="Zhang B."/>
            <person name="Ji P."/>
            <person name="Bell-Sakyi L."/>
            <person name="Cui X.M."/>
            <person name="Yuan T.T."/>
            <person name="Jiang B.G."/>
            <person name="Yang W.F."/>
            <person name="Lam T.T."/>
            <person name="Chang Q.C."/>
            <person name="Ding S.J."/>
            <person name="Wang X.J."/>
            <person name="Zhu J.G."/>
            <person name="Ruan X.D."/>
            <person name="Zhao L."/>
            <person name="Wei J.T."/>
            <person name="Ye R.Z."/>
            <person name="Que T.C."/>
            <person name="Du C.H."/>
            <person name="Zhou Y.H."/>
            <person name="Cheng J.X."/>
            <person name="Dai P.F."/>
            <person name="Guo W.B."/>
            <person name="Han X.H."/>
            <person name="Huang E.J."/>
            <person name="Li L.F."/>
            <person name="Wei W."/>
            <person name="Gao Y.C."/>
            <person name="Liu J.Z."/>
            <person name="Shao H.Z."/>
            <person name="Wang X."/>
            <person name="Wang C.C."/>
            <person name="Yang T.C."/>
            <person name="Huo Q.B."/>
            <person name="Li W."/>
            <person name="Chen H.Y."/>
            <person name="Chen S.E."/>
            <person name="Zhou L.G."/>
            <person name="Ni X.B."/>
            <person name="Tian J.H."/>
            <person name="Sheng Y."/>
            <person name="Liu T."/>
            <person name="Pan Y.S."/>
            <person name="Xia L.Y."/>
            <person name="Li J."/>
            <person name="Zhao F."/>
            <person name="Cao W.C."/>
        </authorList>
    </citation>
    <scope>NUCLEOTIDE SEQUENCE [LARGE SCALE GENOMIC DNA]</scope>
    <source>
        <strain evidence="1">Iper-2018</strain>
    </source>
</reference>
<organism evidence="1 2">
    <name type="scientific">Ixodes persulcatus</name>
    <name type="common">Taiga tick</name>
    <dbReference type="NCBI Taxonomy" id="34615"/>
    <lineage>
        <taxon>Eukaryota</taxon>
        <taxon>Metazoa</taxon>
        <taxon>Ecdysozoa</taxon>
        <taxon>Arthropoda</taxon>
        <taxon>Chelicerata</taxon>
        <taxon>Arachnida</taxon>
        <taxon>Acari</taxon>
        <taxon>Parasitiformes</taxon>
        <taxon>Ixodida</taxon>
        <taxon>Ixodoidea</taxon>
        <taxon>Ixodidae</taxon>
        <taxon>Ixodinae</taxon>
        <taxon>Ixodes</taxon>
    </lineage>
</organism>
<keyword evidence="2" id="KW-1185">Reference proteome</keyword>
<proteinExistence type="predicted"/>
<comment type="caution">
    <text evidence="1">The sequence shown here is derived from an EMBL/GenBank/DDBJ whole genome shotgun (WGS) entry which is preliminary data.</text>
</comment>
<gene>
    <name evidence="1" type="ORF">HPB47_004837</name>
</gene>
<protein>
    <submittedName>
        <fullName evidence="1">Uncharacterized protein</fullName>
    </submittedName>
</protein>
<dbReference type="Proteomes" id="UP000805193">
    <property type="component" value="Unassembled WGS sequence"/>
</dbReference>